<dbReference type="PANTHER" id="PTHR30040">
    <property type="entry name" value="THIAMINE BIOSYNTHESIS LIPOPROTEIN APBE"/>
    <property type="match status" value="1"/>
</dbReference>
<evidence type="ECO:0000256" key="11">
    <source>
        <dbReference type="PIRSR" id="PIRSR006268-2"/>
    </source>
</evidence>
<evidence type="ECO:0000256" key="9">
    <source>
        <dbReference type="ARBA" id="ARBA00048540"/>
    </source>
</evidence>
<dbReference type="InterPro" id="IPR024932">
    <property type="entry name" value="ApbE"/>
</dbReference>
<keyword evidence="6 10" id="KW-0274">FAD</keyword>
<feature type="binding site" evidence="11">
    <location>
        <position position="267"/>
    </location>
    <ligand>
        <name>Mg(2+)</name>
        <dbReference type="ChEBI" id="CHEBI:18420"/>
    </ligand>
</feature>
<organism evidence="12 13">
    <name type="scientific">Oenococcus kitaharae DSM 17330</name>
    <dbReference type="NCBI Taxonomy" id="1045004"/>
    <lineage>
        <taxon>Bacteria</taxon>
        <taxon>Bacillati</taxon>
        <taxon>Bacillota</taxon>
        <taxon>Bacilli</taxon>
        <taxon>Lactobacillales</taxon>
        <taxon>Lactobacillaceae</taxon>
        <taxon>Oenococcus</taxon>
    </lineage>
</organism>
<gene>
    <name evidence="12" type="ORF">OKIT_1846</name>
</gene>
<dbReference type="RefSeq" id="WP_007747309.1">
    <property type="nucleotide sequence ID" value="NZ_CM001398.1"/>
</dbReference>
<evidence type="ECO:0000256" key="1">
    <source>
        <dbReference type="ARBA" id="ARBA00011955"/>
    </source>
</evidence>
<dbReference type="STRING" id="336988.NT96_06590"/>
<comment type="caution">
    <text evidence="12">The sequence shown here is derived from an EMBL/GenBank/DDBJ whole genome shotgun (WGS) entry which is preliminary data.</text>
</comment>
<keyword evidence="5 10" id="KW-0479">Metal-binding</keyword>
<proteinExistence type="inferred from homology"/>
<dbReference type="Gene3D" id="3.10.520.10">
    <property type="entry name" value="ApbE-like domains"/>
    <property type="match status" value="1"/>
</dbReference>
<sequence>MPLSIIHKSYYALGTRISLTLLPPAQEADLAAAYDLIRDYEDRLTVNRDQSELMSINQAAGRHPVAVSKISYDLIKCAYTISRLNLGFNAAIGPLVKLWRIGFSGANLPDPVEIQKRLSLIDPAQIQLDDDKRTVFLKQAGMELDLGAIAKGYIADAVLALWQQHGLKSGVIDLGGNILLMGKSQHPDGLWRVGIQDPDLARNQLLGSLETPARSIVTSGIYERFLQVDGKKYHHMFDSKTGYPIANDLASVTVISPRSIDGDIWTTLAFYAGLESGLVMIEKEPDLEAIFVTRDRRVAVTNGLQQSFHLLNPDYQMIEP</sequence>
<dbReference type="GO" id="GO:0016740">
    <property type="term" value="F:transferase activity"/>
    <property type="evidence" value="ECO:0007669"/>
    <property type="project" value="UniProtKB-UniRule"/>
</dbReference>
<dbReference type="EMBL" id="AFVZ01000001">
    <property type="protein sequence ID" value="EHN59916.1"/>
    <property type="molecule type" value="Genomic_DNA"/>
</dbReference>
<dbReference type="InterPro" id="IPR003374">
    <property type="entry name" value="ApbE-like_sf"/>
</dbReference>
<keyword evidence="4 10" id="KW-0808">Transferase</keyword>
<evidence type="ECO:0000256" key="10">
    <source>
        <dbReference type="PIRNR" id="PIRNR006268"/>
    </source>
</evidence>
<dbReference type="PANTHER" id="PTHR30040:SF2">
    <property type="entry name" value="FAD:PROTEIN FMN TRANSFERASE"/>
    <property type="match status" value="1"/>
</dbReference>
<evidence type="ECO:0000256" key="4">
    <source>
        <dbReference type="ARBA" id="ARBA00022679"/>
    </source>
</evidence>
<name>G9WGT9_9LACO</name>
<evidence type="ECO:0000313" key="12">
    <source>
        <dbReference type="EMBL" id="EHN59916.1"/>
    </source>
</evidence>
<dbReference type="AlphaFoldDB" id="G9WGT9"/>
<evidence type="ECO:0000256" key="3">
    <source>
        <dbReference type="ARBA" id="ARBA00022630"/>
    </source>
</evidence>
<comment type="catalytic activity">
    <reaction evidence="9 10">
        <text>L-threonyl-[protein] + FAD = FMN-L-threonyl-[protein] + AMP + H(+)</text>
        <dbReference type="Rhea" id="RHEA:36847"/>
        <dbReference type="Rhea" id="RHEA-COMP:11060"/>
        <dbReference type="Rhea" id="RHEA-COMP:11061"/>
        <dbReference type="ChEBI" id="CHEBI:15378"/>
        <dbReference type="ChEBI" id="CHEBI:30013"/>
        <dbReference type="ChEBI" id="CHEBI:57692"/>
        <dbReference type="ChEBI" id="CHEBI:74257"/>
        <dbReference type="ChEBI" id="CHEBI:456215"/>
        <dbReference type="EC" id="2.7.1.180"/>
    </reaction>
</comment>
<keyword evidence="13" id="KW-1185">Reference proteome</keyword>
<dbReference type="Pfam" id="PF02424">
    <property type="entry name" value="ApbE"/>
    <property type="match status" value="1"/>
</dbReference>
<dbReference type="PATRIC" id="fig|1045004.4.peg.1816"/>
<protein>
    <recommendedName>
        <fullName evidence="2 10">FAD:protein FMN transferase</fullName>
        <ecNumber evidence="1 10">2.7.1.180</ecNumber>
    </recommendedName>
    <alternativeName>
        <fullName evidence="8 10">Flavin transferase</fullName>
    </alternativeName>
</protein>
<accession>G9WGT9</accession>
<dbReference type="eggNOG" id="COG1477">
    <property type="taxonomic scope" value="Bacteria"/>
</dbReference>
<feature type="binding site" evidence="11">
    <location>
        <position position="263"/>
    </location>
    <ligand>
        <name>Mg(2+)</name>
        <dbReference type="ChEBI" id="CHEBI:18420"/>
    </ligand>
</feature>
<keyword evidence="7 10" id="KW-0460">Magnesium</keyword>
<feature type="binding site" evidence="11">
    <location>
        <position position="148"/>
    </location>
    <ligand>
        <name>Mg(2+)</name>
        <dbReference type="ChEBI" id="CHEBI:18420"/>
    </ligand>
</feature>
<dbReference type="HOGENOM" id="CLU_044403_1_0_9"/>
<evidence type="ECO:0000256" key="8">
    <source>
        <dbReference type="ARBA" id="ARBA00031306"/>
    </source>
</evidence>
<evidence type="ECO:0000256" key="6">
    <source>
        <dbReference type="ARBA" id="ARBA00022827"/>
    </source>
</evidence>
<dbReference type="SUPFAM" id="SSF143631">
    <property type="entry name" value="ApbE-like"/>
    <property type="match status" value="1"/>
</dbReference>
<comment type="cofactor">
    <cofactor evidence="11">
        <name>Mg(2+)</name>
        <dbReference type="ChEBI" id="CHEBI:18420"/>
    </cofactor>
    <cofactor evidence="11">
        <name>Mn(2+)</name>
        <dbReference type="ChEBI" id="CHEBI:29035"/>
    </cofactor>
    <text evidence="11">Magnesium. Can also use manganese.</text>
</comment>
<dbReference type="EC" id="2.7.1.180" evidence="1 10"/>
<reference evidence="12 13" key="1">
    <citation type="journal article" date="2012" name="PLoS ONE">
        <title>Functional divergence in the genus oenococcus as predicted by genome sequencing of the newly-described species, Oenococcus kitaharae.</title>
        <authorList>
            <person name="Borneman A.R."/>
            <person name="McCarthy J.M."/>
            <person name="Chambers P.J."/>
            <person name="Bartowsky E.J."/>
        </authorList>
    </citation>
    <scope>NUCLEOTIDE SEQUENCE [LARGE SCALE GENOMIC DNA]</scope>
    <source>
        <strain evidence="13">DSM17330</strain>
    </source>
</reference>
<dbReference type="PIRSF" id="PIRSF006268">
    <property type="entry name" value="ApbE"/>
    <property type="match status" value="1"/>
</dbReference>
<evidence type="ECO:0000313" key="13">
    <source>
        <dbReference type="Proteomes" id="UP000004959"/>
    </source>
</evidence>
<dbReference type="Proteomes" id="UP000004959">
    <property type="component" value="Chromosome"/>
</dbReference>
<evidence type="ECO:0000256" key="7">
    <source>
        <dbReference type="ARBA" id="ARBA00022842"/>
    </source>
</evidence>
<dbReference type="GO" id="GO:0046872">
    <property type="term" value="F:metal ion binding"/>
    <property type="evidence" value="ECO:0007669"/>
    <property type="project" value="UniProtKB-UniRule"/>
</dbReference>
<evidence type="ECO:0000256" key="5">
    <source>
        <dbReference type="ARBA" id="ARBA00022723"/>
    </source>
</evidence>
<keyword evidence="3 10" id="KW-0285">Flavoprotein</keyword>
<evidence type="ECO:0000256" key="2">
    <source>
        <dbReference type="ARBA" id="ARBA00016337"/>
    </source>
</evidence>
<comment type="similarity">
    <text evidence="10">Belongs to the ApbE family.</text>
</comment>